<dbReference type="OrthoDB" id="6105938at2759"/>
<dbReference type="SUPFAM" id="SSF49599">
    <property type="entry name" value="TRAF domain-like"/>
    <property type="match status" value="1"/>
</dbReference>
<dbReference type="GO" id="GO:0008270">
    <property type="term" value="F:zinc ion binding"/>
    <property type="evidence" value="ECO:0007669"/>
    <property type="project" value="UniProtKB-KW"/>
</dbReference>
<keyword evidence="1 3" id="KW-0863">Zinc-finger</keyword>
<dbReference type="PANTHER" id="PTHR10131:SF138">
    <property type="entry name" value="RE66324P"/>
    <property type="match status" value="1"/>
</dbReference>
<dbReference type="GO" id="GO:0043122">
    <property type="term" value="P:regulation of canonical NF-kappaB signal transduction"/>
    <property type="evidence" value="ECO:0007669"/>
    <property type="project" value="TreeGrafter"/>
</dbReference>
<accession>A0A6M2CJ62</accession>
<sequence length="559" mass="63732">MPGRGSRQALHQLCDSVSGANWRPTRFQDELTVLRYACCVCHVIPNTTVVLPCSHILCEQCQAGCVIQDGGSVCPIDTEPFCEDECQKLKLPEKKKRNLKAHCWNEAYGCEFVGTIENVLQHFDRECAFHALQCTRCQQRILRRDIAAHYVAGCPQKLSCPGGVQADRQDGSSTSCNMISDLDSFSALQRQLNEVSARSQDISLVISGIANSLQRGMESIEKNICTTVARDMIAVLEELKASNKDECSDRLPSFQSRLNELLEDSRHRNASDLQEIERMLRGTHSEVKEDMKSQLQEILHVMRAYQSEVRETVKTQLHEVVNVTEELKEHVGRVETNLSSMLTDQGHFLENAFGVTEQKQTFNRSAVFGTQEIPWRFKQNVLIDESLKTLELLRHQIYRHEKELWVSNITHFPSDSCTFGGKDFRPRGFDVTLENAGNIFKSVKRVFTVAKHYYSDMCFELTFSSSERSPFFYVKVECVKTWGTYDLPFLELSVKVVRRSSGEFILFLNQGDTRCSDCCYKGNLHFLGWFSISNDKLGKDDVVKDGKLTLKFEFRGRDS</sequence>
<dbReference type="PANTHER" id="PTHR10131">
    <property type="entry name" value="TNF RECEPTOR ASSOCIATED FACTOR"/>
    <property type="match status" value="1"/>
</dbReference>
<dbReference type="EMBL" id="GHWJ01000830">
    <property type="protein sequence ID" value="NOV33567.1"/>
    <property type="molecule type" value="Transcribed_RNA"/>
</dbReference>
<proteinExistence type="predicted"/>
<dbReference type="PROSITE" id="PS50089">
    <property type="entry name" value="ZF_RING_2"/>
    <property type="match status" value="1"/>
</dbReference>
<name>A0A6M2CJ62_RHIMP</name>
<evidence type="ECO:0000256" key="3">
    <source>
        <dbReference type="PROSITE-ProRule" id="PRU00175"/>
    </source>
</evidence>
<dbReference type="GO" id="GO:0009898">
    <property type="term" value="C:cytoplasmic side of plasma membrane"/>
    <property type="evidence" value="ECO:0007669"/>
    <property type="project" value="TreeGrafter"/>
</dbReference>
<dbReference type="GO" id="GO:0005164">
    <property type="term" value="F:tumor necrosis factor receptor binding"/>
    <property type="evidence" value="ECO:0007669"/>
    <property type="project" value="TreeGrafter"/>
</dbReference>
<dbReference type="VEuPathDB" id="VectorBase:LOC119163664"/>
<protein>
    <submittedName>
        <fullName evidence="5">Putative tnf receptor-associated factor 6</fullName>
    </submittedName>
</protein>
<reference evidence="5" key="1">
    <citation type="submission" date="2019-09" db="EMBL/GenBank/DDBJ databases">
        <title>Organ-specific transcriptomic study of the physiology of the cattle tick, Rhipicephalus microplus.</title>
        <authorList>
            <person name="Tirloni L."/>
            <person name="Braz G."/>
            <person name="Gandara A.C.P."/>
            <person name="Sabadin G.A."/>
            <person name="da Silva R.M."/>
            <person name="Guizzo M.G."/>
            <person name="Machado J.A."/>
            <person name="Costa E.P."/>
            <person name="Gomes H.F."/>
            <person name="Moraes J."/>
            <person name="Mota M.B.S."/>
            <person name="Mesquita R.D."/>
            <person name="Alvarenga P.H."/>
            <person name="Alves F."/>
            <person name="Seixas A."/>
            <person name="da Fonseca R.N."/>
            <person name="Fogaca A."/>
            <person name="Logullo C."/>
            <person name="Tanaka A."/>
            <person name="Daffre S."/>
            <person name="Termignoni C."/>
            <person name="Vaz I.S.Jr."/>
            <person name="Oliveira P.L."/>
            <person name="Ribeiro J.M."/>
        </authorList>
    </citation>
    <scope>NUCLEOTIDE SEQUENCE</scope>
    <source>
        <strain evidence="5">Porto Alegre</strain>
    </source>
</reference>
<dbReference type="Gene3D" id="3.30.40.10">
    <property type="entry name" value="Zinc/RING finger domain, C3HC4 (zinc finger)"/>
    <property type="match status" value="1"/>
</dbReference>
<dbReference type="InterPro" id="IPR001841">
    <property type="entry name" value="Znf_RING"/>
</dbReference>
<dbReference type="InterPro" id="IPR013083">
    <property type="entry name" value="Znf_RING/FYVE/PHD"/>
</dbReference>
<evidence type="ECO:0000256" key="1">
    <source>
        <dbReference type="ARBA" id="ARBA00022771"/>
    </source>
</evidence>
<keyword evidence="2" id="KW-0862">Zinc</keyword>
<dbReference type="AlphaFoldDB" id="A0A6M2CJ62"/>
<dbReference type="SUPFAM" id="SSF58113">
    <property type="entry name" value="Apolipoprotein A-I"/>
    <property type="match status" value="1"/>
</dbReference>
<evidence type="ECO:0000256" key="2">
    <source>
        <dbReference type="ARBA" id="ARBA00022833"/>
    </source>
</evidence>
<evidence type="ECO:0000259" key="4">
    <source>
        <dbReference type="PROSITE" id="PS50089"/>
    </source>
</evidence>
<keyword evidence="1 3" id="KW-0479">Metal-binding</keyword>
<keyword evidence="5" id="KW-0675">Receptor</keyword>
<feature type="domain" description="RING-type" evidence="4">
    <location>
        <begin position="38"/>
        <end position="78"/>
    </location>
</feature>
<organism evidence="5">
    <name type="scientific">Rhipicephalus microplus</name>
    <name type="common">Cattle tick</name>
    <name type="synonym">Boophilus microplus</name>
    <dbReference type="NCBI Taxonomy" id="6941"/>
    <lineage>
        <taxon>Eukaryota</taxon>
        <taxon>Metazoa</taxon>
        <taxon>Ecdysozoa</taxon>
        <taxon>Arthropoda</taxon>
        <taxon>Chelicerata</taxon>
        <taxon>Arachnida</taxon>
        <taxon>Acari</taxon>
        <taxon>Parasitiformes</taxon>
        <taxon>Ixodida</taxon>
        <taxon>Ixodoidea</taxon>
        <taxon>Ixodidae</taxon>
        <taxon>Rhipicephalinae</taxon>
        <taxon>Rhipicephalus</taxon>
        <taxon>Boophilus</taxon>
    </lineage>
</organism>
<evidence type="ECO:0000313" key="5">
    <source>
        <dbReference type="EMBL" id="NOV33567.1"/>
    </source>
</evidence>
<dbReference type="CDD" id="cd16449">
    <property type="entry name" value="RING-HC"/>
    <property type="match status" value="1"/>
</dbReference>